<dbReference type="Proteomes" id="UP001220964">
    <property type="component" value="Unassembled WGS sequence"/>
</dbReference>
<dbReference type="PROSITE" id="PS51257">
    <property type="entry name" value="PROKAR_LIPOPROTEIN"/>
    <property type="match status" value="1"/>
</dbReference>
<feature type="compositionally biased region" description="Basic and acidic residues" evidence="1">
    <location>
        <begin position="36"/>
        <end position="51"/>
    </location>
</feature>
<gene>
    <name evidence="2" type="ORF">P1J78_03895</name>
</gene>
<proteinExistence type="predicted"/>
<evidence type="ECO:0000256" key="1">
    <source>
        <dbReference type="SAM" id="MobiDB-lite"/>
    </source>
</evidence>
<feature type="compositionally biased region" description="Low complexity" evidence="1">
    <location>
        <begin position="57"/>
        <end position="74"/>
    </location>
</feature>
<keyword evidence="3" id="KW-1185">Reference proteome</keyword>
<feature type="region of interest" description="Disordered" evidence="1">
    <location>
        <begin position="111"/>
        <end position="131"/>
    </location>
</feature>
<feature type="region of interest" description="Disordered" evidence="1">
    <location>
        <begin position="19"/>
        <end position="85"/>
    </location>
</feature>
<reference evidence="2" key="1">
    <citation type="submission" date="2023-03" db="EMBL/GenBank/DDBJ databases">
        <title>Multiphase analysis and comparison of six strains from genera Psychromarinibacter, Lutimaribacter, and Maritimibacter, including a novel species: Psychromarinibacter sediminicola sp. nov.</title>
        <authorList>
            <person name="Wang Y.-H."/>
            <person name="Ye M.-Q."/>
            <person name="Du Z.-J."/>
        </authorList>
    </citation>
    <scope>NUCLEOTIDE SEQUENCE</scope>
    <source>
        <strain evidence="2">C21-152</strain>
    </source>
</reference>
<comment type="caution">
    <text evidence="2">The sequence shown here is derived from an EMBL/GenBank/DDBJ whole genome shotgun (WGS) entry which is preliminary data.</text>
</comment>
<organism evidence="2 3">
    <name type="scientific">Psychromarinibacter sediminicola</name>
    <dbReference type="NCBI Taxonomy" id="3033385"/>
    <lineage>
        <taxon>Bacteria</taxon>
        <taxon>Pseudomonadati</taxon>
        <taxon>Pseudomonadota</taxon>
        <taxon>Alphaproteobacteria</taxon>
        <taxon>Rhodobacterales</taxon>
        <taxon>Paracoccaceae</taxon>
        <taxon>Psychromarinibacter</taxon>
    </lineage>
</organism>
<feature type="region of interest" description="Disordered" evidence="1">
    <location>
        <begin position="180"/>
        <end position="210"/>
    </location>
</feature>
<dbReference type="EMBL" id="JARGYC010000006">
    <property type="protein sequence ID" value="MDF0599869.1"/>
    <property type="molecule type" value="Genomic_DNA"/>
</dbReference>
<protein>
    <recommendedName>
        <fullName evidence="4">Excalibur calcium-binding domain-containing protein</fullName>
    </recommendedName>
</protein>
<accession>A0AAE3NP38</accession>
<evidence type="ECO:0000313" key="3">
    <source>
        <dbReference type="Proteomes" id="UP001220964"/>
    </source>
</evidence>
<sequence>MNKTVLTLAAVALAACAPEIPDSNPESRGVGFGDYNEYRRARDAELTREEAPPSTTPAPTATTPPATAAPETAAAPPPDSTAGISNEQDFAAVSERETIESDAARLHEQAQDYEMAEPEPVPTRTGNEGPNIVEYALSTNHAVGTEIYSRNTLFAEKKFERNCAQYASPDLAQQAFLKAGGPDRDRLGLDPDGDGYACDWDPTPFRSISG</sequence>
<dbReference type="RefSeq" id="WP_275566011.1">
    <property type="nucleotide sequence ID" value="NZ_JARGYC010000006.1"/>
</dbReference>
<evidence type="ECO:0000313" key="2">
    <source>
        <dbReference type="EMBL" id="MDF0599869.1"/>
    </source>
</evidence>
<evidence type="ECO:0008006" key="4">
    <source>
        <dbReference type="Google" id="ProtNLM"/>
    </source>
</evidence>
<dbReference type="AlphaFoldDB" id="A0AAE3NP38"/>
<name>A0AAE3NP38_9RHOB</name>